<gene>
    <name evidence="2" type="ORF">QBC37DRAFT_432434</name>
</gene>
<organism evidence="2 3">
    <name type="scientific">Rhypophila decipiens</name>
    <dbReference type="NCBI Taxonomy" id="261697"/>
    <lineage>
        <taxon>Eukaryota</taxon>
        <taxon>Fungi</taxon>
        <taxon>Dikarya</taxon>
        <taxon>Ascomycota</taxon>
        <taxon>Pezizomycotina</taxon>
        <taxon>Sordariomycetes</taxon>
        <taxon>Sordariomycetidae</taxon>
        <taxon>Sordariales</taxon>
        <taxon>Naviculisporaceae</taxon>
        <taxon>Rhypophila</taxon>
    </lineage>
</organism>
<evidence type="ECO:0000313" key="2">
    <source>
        <dbReference type="EMBL" id="KAK4208123.1"/>
    </source>
</evidence>
<name>A0AAN6XWU5_9PEZI</name>
<protein>
    <submittedName>
        <fullName evidence="2">Uncharacterized protein</fullName>
    </submittedName>
</protein>
<evidence type="ECO:0000313" key="3">
    <source>
        <dbReference type="Proteomes" id="UP001301769"/>
    </source>
</evidence>
<feature type="compositionally biased region" description="Low complexity" evidence="1">
    <location>
        <begin position="300"/>
        <end position="311"/>
    </location>
</feature>
<dbReference type="Proteomes" id="UP001301769">
    <property type="component" value="Unassembled WGS sequence"/>
</dbReference>
<reference evidence="2" key="2">
    <citation type="submission" date="2023-05" db="EMBL/GenBank/DDBJ databases">
        <authorList>
            <consortium name="Lawrence Berkeley National Laboratory"/>
            <person name="Steindorff A."/>
            <person name="Hensen N."/>
            <person name="Bonometti L."/>
            <person name="Westerberg I."/>
            <person name="Brannstrom I.O."/>
            <person name="Guillou S."/>
            <person name="Cros-Aarteil S."/>
            <person name="Calhoun S."/>
            <person name="Haridas S."/>
            <person name="Kuo A."/>
            <person name="Mondo S."/>
            <person name="Pangilinan J."/>
            <person name="Riley R."/>
            <person name="Labutti K."/>
            <person name="Andreopoulos B."/>
            <person name="Lipzen A."/>
            <person name="Chen C."/>
            <person name="Yanf M."/>
            <person name="Daum C."/>
            <person name="Ng V."/>
            <person name="Clum A."/>
            <person name="Ohm R."/>
            <person name="Martin F."/>
            <person name="Silar P."/>
            <person name="Natvig D."/>
            <person name="Lalanne C."/>
            <person name="Gautier V."/>
            <person name="Ament-Velasquez S.L."/>
            <person name="Kruys A."/>
            <person name="Hutchinson M.I."/>
            <person name="Powell A.J."/>
            <person name="Barry K."/>
            <person name="Miller A.N."/>
            <person name="Grigoriev I.V."/>
            <person name="Debuchy R."/>
            <person name="Gladieux P."/>
            <person name="Thoren M.H."/>
            <person name="Johannesson H."/>
        </authorList>
    </citation>
    <scope>NUCLEOTIDE SEQUENCE</scope>
    <source>
        <strain evidence="2">PSN293</strain>
    </source>
</reference>
<feature type="region of interest" description="Disordered" evidence="1">
    <location>
        <begin position="292"/>
        <end position="362"/>
    </location>
</feature>
<reference evidence="2" key="1">
    <citation type="journal article" date="2023" name="Mol. Phylogenet. Evol.">
        <title>Genome-scale phylogeny and comparative genomics of the fungal order Sordariales.</title>
        <authorList>
            <person name="Hensen N."/>
            <person name="Bonometti L."/>
            <person name="Westerberg I."/>
            <person name="Brannstrom I.O."/>
            <person name="Guillou S."/>
            <person name="Cros-Aarteil S."/>
            <person name="Calhoun S."/>
            <person name="Haridas S."/>
            <person name="Kuo A."/>
            <person name="Mondo S."/>
            <person name="Pangilinan J."/>
            <person name="Riley R."/>
            <person name="LaButti K."/>
            <person name="Andreopoulos B."/>
            <person name="Lipzen A."/>
            <person name="Chen C."/>
            <person name="Yan M."/>
            <person name="Daum C."/>
            <person name="Ng V."/>
            <person name="Clum A."/>
            <person name="Steindorff A."/>
            <person name="Ohm R.A."/>
            <person name="Martin F."/>
            <person name="Silar P."/>
            <person name="Natvig D.O."/>
            <person name="Lalanne C."/>
            <person name="Gautier V."/>
            <person name="Ament-Velasquez S.L."/>
            <person name="Kruys A."/>
            <person name="Hutchinson M.I."/>
            <person name="Powell A.J."/>
            <person name="Barry K."/>
            <person name="Miller A.N."/>
            <person name="Grigoriev I.V."/>
            <person name="Debuchy R."/>
            <person name="Gladieux P."/>
            <person name="Hiltunen Thoren M."/>
            <person name="Johannesson H."/>
        </authorList>
    </citation>
    <scope>NUCLEOTIDE SEQUENCE</scope>
    <source>
        <strain evidence="2">PSN293</strain>
    </source>
</reference>
<keyword evidence="3" id="KW-1185">Reference proteome</keyword>
<sequence length="616" mass="65885">MSSTTTVPSPNAFGTAIPQQQQQQQQAHSQSAACSATVSLSVPAAPGPTPSVQLGNDADISSTKALKQSFIKTNPIYADSFGAQAFERTTSYGLKIIGWRVIGKAQQRWQRLEPSLLSLLVSKREVLYSKRPPGLIMDPPCALRCFLLGPDKDHATPYATVLCGMPWLRKAMGKLITKSGLLIPDDFDCCGLPDKPELYGRVDFGEDSDERSRFEEGSVFPGERDQMKQLPGTGTAAMKHLDGFDMQYISKSGSGNANQVAIFHHDTRIGEATIGGVIVLDDQRFEMTVRHVFRPPPSSPSNFSQSLLSNSKGANDPDGLEIDFFDSDSESEHVSDTEEESPPTSEPATNKEPAATGFQTMSTDPTSFASDRFLASATAATLTALGVVAAPFTFGLSLGLTAGAVTVGIAAGVAESHYKQAQDSKKATKGPNMQSKISLSAIFVPPNLKLDYALRGTAPARIFESLTEVRLRSNVSFASPDDFTSPDQVVIKTPSRPKTATPDSTGIIGPIPIDDELSIPPQRVQVVSLAKESQIIPGECGSWAMNRDGEFTGMLIGSCPSLGEAYLLPMSDILEDISEQTGLSAKVARNFKGVLGNTEDLEGKPISGAIFELEDV</sequence>
<dbReference type="AlphaFoldDB" id="A0AAN6XWU5"/>
<proteinExistence type="predicted"/>
<feature type="region of interest" description="Disordered" evidence="1">
    <location>
        <begin position="486"/>
        <end position="512"/>
    </location>
</feature>
<dbReference type="EMBL" id="MU858257">
    <property type="protein sequence ID" value="KAK4208123.1"/>
    <property type="molecule type" value="Genomic_DNA"/>
</dbReference>
<accession>A0AAN6XWU5</accession>
<feature type="compositionally biased region" description="Low complexity" evidence="1">
    <location>
        <begin position="19"/>
        <end position="30"/>
    </location>
</feature>
<feature type="region of interest" description="Disordered" evidence="1">
    <location>
        <begin position="1"/>
        <end position="30"/>
    </location>
</feature>
<feature type="compositionally biased region" description="Acidic residues" evidence="1">
    <location>
        <begin position="318"/>
        <end position="329"/>
    </location>
</feature>
<evidence type="ECO:0000256" key="1">
    <source>
        <dbReference type="SAM" id="MobiDB-lite"/>
    </source>
</evidence>
<comment type="caution">
    <text evidence="2">The sequence shown here is derived from an EMBL/GenBank/DDBJ whole genome shotgun (WGS) entry which is preliminary data.</text>
</comment>